<proteinExistence type="predicted"/>
<dbReference type="Proteomes" id="UP000663855">
    <property type="component" value="Unassembled WGS sequence"/>
</dbReference>
<dbReference type="Proteomes" id="UP000663887">
    <property type="component" value="Unassembled WGS sequence"/>
</dbReference>
<dbReference type="EMBL" id="CAJNRG010009379">
    <property type="protein sequence ID" value="CAF2113226.1"/>
    <property type="molecule type" value="Genomic_DNA"/>
</dbReference>
<feature type="compositionally biased region" description="Low complexity" evidence="1">
    <location>
        <begin position="214"/>
        <end position="230"/>
    </location>
</feature>
<evidence type="ECO:0000313" key="3">
    <source>
        <dbReference type="EMBL" id="CAF1249282.1"/>
    </source>
</evidence>
<gene>
    <name evidence="2" type="ORF">CJN711_LOCUS967</name>
    <name evidence="3" type="ORF">KQP761_LOCUS2200</name>
    <name evidence="4" type="ORF">MBJ925_LOCUS2694</name>
    <name evidence="5" type="ORF">WKI299_LOCUS676</name>
    <name evidence="6" type="ORF">XDN619_LOCUS21191</name>
</gene>
<evidence type="ECO:0000313" key="4">
    <source>
        <dbReference type="EMBL" id="CAF1923184.1"/>
    </source>
</evidence>
<evidence type="ECO:0000313" key="6">
    <source>
        <dbReference type="EMBL" id="CAF2113226.1"/>
    </source>
</evidence>
<dbReference type="OrthoDB" id="2109241at2759"/>
<accession>A0A816LB07</accession>
<dbReference type="EMBL" id="CAJNRE010000168">
    <property type="protein sequence ID" value="CAF1923184.1"/>
    <property type="molecule type" value="Genomic_DNA"/>
</dbReference>
<dbReference type="Proteomes" id="UP000663824">
    <property type="component" value="Unassembled WGS sequence"/>
</dbReference>
<dbReference type="PANTHER" id="PTHR33887">
    <property type="entry name" value="PB1 DOMAIN-CONTAINING PROTEIN"/>
    <property type="match status" value="1"/>
</dbReference>
<evidence type="ECO:0000256" key="1">
    <source>
        <dbReference type="SAM" id="MobiDB-lite"/>
    </source>
</evidence>
<dbReference type="Proteomes" id="UP000663856">
    <property type="component" value="Unassembled WGS sequence"/>
</dbReference>
<dbReference type="PANTHER" id="PTHR33887:SF4">
    <property type="entry name" value="AB2-183"/>
    <property type="match status" value="1"/>
</dbReference>
<evidence type="ECO:0000313" key="7">
    <source>
        <dbReference type="Proteomes" id="UP000663856"/>
    </source>
</evidence>
<feature type="region of interest" description="Disordered" evidence="1">
    <location>
        <begin position="214"/>
        <end position="250"/>
    </location>
</feature>
<dbReference type="InterPro" id="IPR039471">
    <property type="entry name" value="CXorf65-like"/>
</dbReference>
<name>A0A816LB07_9BILA</name>
<organism evidence="5 7">
    <name type="scientific">Rotaria magnacalcarata</name>
    <dbReference type="NCBI Taxonomy" id="392030"/>
    <lineage>
        <taxon>Eukaryota</taxon>
        <taxon>Metazoa</taxon>
        <taxon>Spiralia</taxon>
        <taxon>Gnathifera</taxon>
        <taxon>Rotifera</taxon>
        <taxon>Eurotatoria</taxon>
        <taxon>Bdelloidea</taxon>
        <taxon>Philodinida</taxon>
        <taxon>Philodinidae</taxon>
        <taxon>Rotaria</taxon>
    </lineage>
</organism>
<evidence type="ECO:0000313" key="5">
    <source>
        <dbReference type="EMBL" id="CAF1931844.1"/>
    </source>
</evidence>
<dbReference type="AlphaFoldDB" id="A0A816LB07"/>
<reference evidence="5" key="1">
    <citation type="submission" date="2021-02" db="EMBL/GenBank/DDBJ databases">
        <authorList>
            <person name="Nowell W R."/>
        </authorList>
    </citation>
    <scope>NUCLEOTIDE SEQUENCE</scope>
</reference>
<dbReference type="EMBL" id="CAJNRF010000043">
    <property type="protein sequence ID" value="CAF1931844.1"/>
    <property type="molecule type" value="Genomic_DNA"/>
</dbReference>
<sequence>MSRSGVLSPTRRVHYQPQLSNGILSQTQNYSIPELVNLSESFSSSYAHFNPLVTIIYSNASLSKGMPRIIAEVKNREKISLSSMSATKTIETKKPFVPGSCTFFRLIHGENQQLLLNSYASCHRLLDHIKPLVGIPNDDVIDLMDNEGKLKELNVHSEDYASQYLAGRNTYFVVKIENDIVAGEKRYAANFNIDQVDSKLYSILSNAFMSLNKSSATKQKRSTTTTKQNTPVQPTSTGAQAKLKRTSSRK</sequence>
<dbReference type="Pfam" id="PF15874">
    <property type="entry name" value="Il2rg"/>
    <property type="match status" value="1"/>
</dbReference>
<dbReference type="EMBL" id="CAJNOV010000065">
    <property type="protein sequence ID" value="CAF0973016.1"/>
    <property type="molecule type" value="Genomic_DNA"/>
</dbReference>
<evidence type="ECO:0000313" key="2">
    <source>
        <dbReference type="EMBL" id="CAF0973016.1"/>
    </source>
</evidence>
<dbReference type="EMBL" id="CAJNOW010000138">
    <property type="protein sequence ID" value="CAF1249282.1"/>
    <property type="molecule type" value="Genomic_DNA"/>
</dbReference>
<comment type="caution">
    <text evidence="5">The sequence shown here is derived from an EMBL/GenBank/DDBJ whole genome shotgun (WGS) entry which is preliminary data.</text>
</comment>
<dbReference type="Proteomes" id="UP000663834">
    <property type="component" value="Unassembled WGS sequence"/>
</dbReference>
<protein>
    <submittedName>
        <fullName evidence="5">Uncharacterized protein</fullName>
    </submittedName>
</protein>